<dbReference type="PANTHER" id="PTHR33306:SF7">
    <property type="entry name" value="EXPRESSED PROTEIN"/>
    <property type="match status" value="1"/>
</dbReference>
<feature type="transmembrane region" description="Helical" evidence="1">
    <location>
        <begin position="55"/>
        <end position="74"/>
    </location>
</feature>
<evidence type="ECO:0000256" key="1">
    <source>
        <dbReference type="SAM" id="Phobius"/>
    </source>
</evidence>
<dbReference type="PANTHER" id="PTHR33306">
    <property type="entry name" value="EXPRESSED PROTEIN-RELATED-RELATED"/>
    <property type="match status" value="1"/>
</dbReference>
<feature type="transmembrane region" description="Helical" evidence="1">
    <location>
        <begin position="22"/>
        <end position="43"/>
    </location>
</feature>
<keyword evidence="1" id="KW-0812">Transmembrane</keyword>
<gene>
    <name evidence="2" type="ORF">CTI12_AA475490</name>
</gene>
<accession>A0A2U1LMF9</accession>
<dbReference type="OrthoDB" id="1921056at2759"/>
<keyword evidence="3" id="KW-1185">Reference proteome</keyword>
<keyword evidence="1" id="KW-1133">Transmembrane helix</keyword>
<keyword evidence="1" id="KW-0472">Membrane</keyword>
<dbReference type="Proteomes" id="UP000245207">
    <property type="component" value="Unassembled WGS sequence"/>
</dbReference>
<protein>
    <submittedName>
        <fullName evidence="2">Uncharacterized protein</fullName>
    </submittedName>
</protein>
<reference evidence="2 3" key="1">
    <citation type="journal article" date="2018" name="Mol. Plant">
        <title>The genome of Artemisia annua provides insight into the evolution of Asteraceae family and artemisinin biosynthesis.</title>
        <authorList>
            <person name="Shen Q."/>
            <person name="Zhang L."/>
            <person name="Liao Z."/>
            <person name="Wang S."/>
            <person name="Yan T."/>
            <person name="Shi P."/>
            <person name="Liu M."/>
            <person name="Fu X."/>
            <person name="Pan Q."/>
            <person name="Wang Y."/>
            <person name="Lv Z."/>
            <person name="Lu X."/>
            <person name="Zhang F."/>
            <person name="Jiang W."/>
            <person name="Ma Y."/>
            <person name="Chen M."/>
            <person name="Hao X."/>
            <person name="Li L."/>
            <person name="Tang Y."/>
            <person name="Lv G."/>
            <person name="Zhou Y."/>
            <person name="Sun X."/>
            <person name="Brodelius P.E."/>
            <person name="Rose J.K.C."/>
            <person name="Tang K."/>
        </authorList>
    </citation>
    <scope>NUCLEOTIDE SEQUENCE [LARGE SCALE GENOMIC DNA]</scope>
    <source>
        <strain evidence="3">cv. Huhao1</strain>
        <tissue evidence="2">Leaf</tissue>
    </source>
</reference>
<dbReference type="AlphaFoldDB" id="A0A2U1LMF9"/>
<dbReference type="EMBL" id="PKPP01008635">
    <property type="protein sequence ID" value="PWA50189.1"/>
    <property type="molecule type" value="Genomic_DNA"/>
</dbReference>
<evidence type="ECO:0000313" key="2">
    <source>
        <dbReference type="EMBL" id="PWA50189.1"/>
    </source>
</evidence>
<dbReference type="STRING" id="35608.A0A2U1LMF9"/>
<feature type="transmembrane region" description="Helical" evidence="1">
    <location>
        <begin position="105"/>
        <end position="123"/>
    </location>
</feature>
<sequence>MTYYTTRNTNSSLFESFSLNPLPYPVLFILSLIFIFLGFQWYLSYEEAIEEAEESFNCLLLVTPLVLLFAVKWLSSIECPERFFGFGLSPWERRRWAYQMPEEGSSPWGVAALIILVLVLLQFHTTTFDMF</sequence>
<proteinExistence type="predicted"/>
<organism evidence="2 3">
    <name type="scientific">Artemisia annua</name>
    <name type="common">Sweet wormwood</name>
    <dbReference type="NCBI Taxonomy" id="35608"/>
    <lineage>
        <taxon>Eukaryota</taxon>
        <taxon>Viridiplantae</taxon>
        <taxon>Streptophyta</taxon>
        <taxon>Embryophyta</taxon>
        <taxon>Tracheophyta</taxon>
        <taxon>Spermatophyta</taxon>
        <taxon>Magnoliopsida</taxon>
        <taxon>eudicotyledons</taxon>
        <taxon>Gunneridae</taxon>
        <taxon>Pentapetalae</taxon>
        <taxon>asterids</taxon>
        <taxon>campanulids</taxon>
        <taxon>Asterales</taxon>
        <taxon>Asteraceae</taxon>
        <taxon>Asteroideae</taxon>
        <taxon>Anthemideae</taxon>
        <taxon>Artemisiinae</taxon>
        <taxon>Artemisia</taxon>
    </lineage>
</organism>
<name>A0A2U1LMF9_ARTAN</name>
<comment type="caution">
    <text evidence="2">The sequence shown here is derived from an EMBL/GenBank/DDBJ whole genome shotgun (WGS) entry which is preliminary data.</text>
</comment>
<evidence type="ECO:0000313" key="3">
    <source>
        <dbReference type="Proteomes" id="UP000245207"/>
    </source>
</evidence>